<dbReference type="Proteomes" id="UP000094444">
    <property type="component" value="Unassembled WGS sequence"/>
</dbReference>
<reference evidence="6" key="1">
    <citation type="submission" date="2017-09" db="EMBL/GenBank/DDBJ databases">
        <title>Polyketide synthases of a Diaporthe helianthi virulent isolate.</title>
        <authorList>
            <person name="Baroncelli R."/>
        </authorList>
    </citation>
    <scope>NUCLEOTIDE SEQUENCE [LARGE SCALE GENOMIC DNA]</scope>
    <source>
        <strain evidence="6">7/96</strain>
    </source>
</reference>
<keyword evidence="1" id="KW-0805">Transcription regulation</keyword>
<feature type="region of interest" description="Disordered" evidence="4">
    <location>
        <begin position="217"/>
        <end position="236"/>
    </location>
</feature>
<dbReference type="CDD" id="cd12148">
    <property type="entry name" value="fungal_TF_MHR"/>
    <property type="match status" value="1"/>
</dbReference>
<evidence type="ECO:0000259" key="5">
    <source>
        <dbReference type="SMART" id="SM00906"/>
    </source>
</evidence>
<gene>
    <name evidence="6" type="ORF">DHEL01_v202159</name>
</gene>
<feature type="compositionally biased region" description="Polar residues" evidence="4">
    <location>
        <begin position="709"/>
        <end position="719"/>
    </location>
</feature>
<dbReference type="OrthoDB" id="5392779at2759"/>
<evidence type="ECO:0000256" key="3">
    <source>
        <dbReference type="ARBA" id="ARBA00023242"/>
    </source>
</evidence>
<dbReference type="PANTHER" id="PTHR47840">
    <property type="entry name" value="ZN(II)2CYS6 TRANSCRIPTION FACTOR (EUROFUNG)-RELATED"/>
    <property type="match status" value="1"/>
</dbReference>
<dbReference type="SMART" id="SM00906">
    <property type="entry name" value="Fungal_trans"/>
    <property type="match status" value="1"/>
</dbReference>
<feature type="region of interest" description="Disordered" evidence="4">
    <location>
        <begin position="1"/>
        <end position="24"/>
    </location>
</feature>
<evidence type="ECO:0000256" key="1">
    <source>
        <dbReference type="ARBA" id="ARBA00023015"/>
    </source>
</evidence>
<keyword evidence="2" id="KW-0804">Transcription</keyword>
<evidence type="ECO:0000313" key="7">
    <source>
        <dbReference type="Proteomes" id="UP000094444"/>
    </source>
</evidence>
<dbReference type="GO" id="GO:0003677">
    <property type="term" value="F:DNA binding"/>
    <property type="evidence" value="ECO:0007669"/>
    <property type="project" value="InterPro"/>
</dbReference>
<feature type="compositionally biased region" description="Basic and acidic residues" evidence="4">
    <location>
        <begin position="128"/>
        <end position="137"/>
    </location>
</feature>
<dbReference type="GO" id="GO:0006351">
    <property type="term" value="P:DNA-templated transcription"/>
    <property type="evidence" value="ECO:0007669"/>
    <property type="project" value="InterPro"/>
</dbReference>
<keyword evidence="7" id="KW-1185">Reference proteome</keyword>
<keyword evidence="3" id="KW-0539">Nucleus</keyword>
<dbReference type="InParanoid" id="A0A2P5IAE8"/>
<feature type="compositionally biased region" description="Basic and acidic residues" evidence="4">
    <location>
        <begin position="224"/>
        <end position="236"/>
    </location>
</feature>
<feature type="region of interest" description="Disordered" evidence="4">
    <location>
        <begin position="128"/>
        <end position="176"/>
    </location>
</feature>
<sequence length="800" mass="88651">MAEHQSIEGSEPPVKRRKVRKGTKSCWECEPCPFNLPPPRGPFTGRQFPLPAAYKWAWASLSRKRKIKCRFDGAEDAVCVGCKQRQTACRSQEFDDDVGPEPGQKPDLPLVKRLDRLEQMMGRIVDKIVPEDPDGHGPRSSHRPQSRLSRSASAGGEGHVGIRAGRTPSPDGLEALHTRDGPIAALLAMQHDTCGPSESTATATPVLTSAESAATSALPVAASPKDDHPGSTARTCRELPSPKHFWVCTTLHSVIPKPSILKTIVSASPGAPYVASLCYSEAERLEGRVEPASSWAVVPPVSSHPLMLAKKALQILICVQQLPPAFDWDSRAMGHTQAEVIYRLDTTCLLVTSNDELVGYAEGLECLILHGYFQVNAGSLRKAWMTFRRAINMAQIMGIDRGHSAAFRSCDPKSDPARRPSPASLWHRLLFSDRYLSLLLGLPVCSQGDQSIYEEAGLRETAIERLERAHTIFASKILDRNHLQQRNKRFATPKTTPHEYALTQEIDLDLEAAAKNTPYGWWQEPHLDPFASREVLWEATARIICQMHHFNLLILLHVPYMMHEPSSSRYDHSKSQCLTAARELLSRFISFRNHHVSAYSCRRVDYAALIAAMTLCLSYLGRRKGEVWDRTRSDRELVESARRRMMHVASLTEDRLSKEAVGIIGQLAPIIEKAAGKLQTRDSREMHFNVPYLGSVNIKMASNNNNNNHPAPTWQNHQQPPAADFGPAHPQGQPKTPAFGSLDSPFLFDDEFLSLAPYDDQAPFGSGTSVSAEPDLTADGGEWALQGVDAAYWSLFEGVM</sequence>
<dbReference type="InterPro" id="IPR007219">
    <property type="entry name" value="XnlR_reg_dom"/>
</dbReference>
<evidence type="ECO:0000256" key="2">
    <source>
        <dbReference type="ARBA" id="ARBA00023163"/>
    </source>
</evidence>
<dbReference type="EMBL" id="MAVT02000113">
    <property type="protein sequence ID" value="POS79455.1"/>
    <property type="molecule type" value="Genomic_DNA"/>
</dbReference>
<dbReference type="AlphaFoldDB" id="A0A2P5IAE8"/>
<proteinExistence type="predicted"/>
<dbReference type="PANTHER" id="PTHR47840:SF1">
    <property type="entry name" value="ZN(II)2CYS6 TRANSCRIPTION FACTOR (EUROFUNG)"/>
    <property type="match status" value="1"/>
</dbReference>
<feature type="domain" description="Xylanolytic transcriptional activator regulatory" evidence="5">
    <location>
        <begin position="383"/>
        <end position="460"/>
    </location>
</feature>
<accession>A0A2P5IAE8</accession>
<comment type="caution">
    <text evidence="6">The sequence shown here is derived from an EMBL/GenBank/DDBJ whole genome shotgun (WGS) entry which is preliminary data.</text>
</comment>
<feature type="region of interest" description="Disordered" evidence="4">
    <location>
        <begin position="701"/>
        <end position="732"/>
    </location>
</feature>
<name>A0A2P5IAE8_DIAHE</name>
<evidence type="ECO:0000256" key="4">
    <source>
        <dbReference type="SAM" id="MobiDB-lite"/>
    </source>
</evidence>
<protein>
    <recommendedName>
        <fullName evidence="5">Xylanolytic transcriptional activator regulatory domain-containing protein</fullName>
    </recommendedName>
</protein>
<evidence type="ECO:0000313" key="6">
    <source>
        <dbReference type="EMBL" id="POS79455.1"/>
    </source>
</evidence>
<dbReference type="GO" id="GO:0008270">
    <property type="term" value="F:zinc ion binding"/>
    <property type="evidence" value="ECO:0007669"/>
    <property type="project" value="InterPro"/>
</dbReference>
<dbReference type="STRING" id="158607.A0A2P5IAE8"/>
<organism evidence="6 7">
    <name type="scientific">Diaporthe helianthi</name>
    <dbReference type="NCBI Taxonomy" id="158607"/>
    <lineage>
        <taxon>Eukaryota</taxon>
        <taxon>Fungi</taxon>
        <taxon>Dikarya</taxon>
        <taxon>Ascomycota</taxon>
        <taxon>Pezizomycotina</taxon>
        <taxon>Sordariomycetes</taxon>
        <taxon>Sordariomycetidae</taxon>
        <taxon>Diaporthales</taxon>
        <taxon>Diaporthaceae</taxon>
        <taxon>Diaporthe</taxon>
    </lineage>
</organism>